<dbReference type="Gene3D" id="3.30.559.10">
    <property type="entry name" value="Chloramphenicol acetyltransferase-like domain"/>
    <property type="match status" value="2"/>
</dbReference>
<dbReference type="InterPro" id="IPR000542">
    <property type="entry name" value="Carn_acyl_trans"/>
</dbReference>
<dbReference type="Proteomes" id="UP001165082">
    <property type="component" value="Unassembled WGS sequence"/>
</dbReference>
<name>A0A9W7DSM4_9STRA</name>
<organism evidence="5 6">
    <name type="scientific">Triparma retinervis</name>
    <dbReference type="NCBI Taxonomy" id="2557542"/>
    <lineage>
        <taxon>Eukaryota</taxon>
        <taxon>Sar</taxon>
        <taxon>Stramenopiles</taxon>
        <taxon>Ochrophyta</taxon>
        <taxon>Bolidophyceae</taxon>
        <taxon>Parmales</taxon>
        <taxon>Triparmaceae</taxon>
        <taxon>Triparma</taxon>
    </lineage>
</organism>
<comment type="similarity">
    <text evidence="1">Belongs to the carnitine/choline acetyltransferase family.</text>
</comment>
<keyword evidence="6" id="KW-1185">Reference proteome</keyword>
<keyword evidence="2" id="KW-0808">Transferase</keyword>
<dbReference type="InterPro" id="IPR042231">
    <property type="entry name" value="Cho/carn_acyl_trans_2"/>
</dbReference>
<reference evidence="5" key="1">
    <citation type="submission" date="2022-07" db="EMBL/GenBank/DDBJ databases">
        <title>Genome analysis of Parmales, a sister group of diatoms, reveals the evolutionary specialization of diatoms from phago-mixotrophs to photoautotrophs.</title>
        <authorList>
            <person name="Ban H."/>
            <person name="Sato S."/>
            <person name="Yoshikawa S."/>
            <person name="Kazumasa Y."/>
            <person name="Nakamura Y."/>
            <person name="Ichinomiya M."/>
            <person name="Saitoh K."/>
            <person name="Sato N."/>
            <person name="Blanc-Mathieu R."/>
            <person name="Endo H."/>
            <person name="Kuwata A."/>
            <person name="Ogata H."/>
        </authorList>
    </citation>
    <scope>NUCLEOTIDE SEQUENCE</scope>
</reference>
<keyword evidence="3" id="KW-0012">Acyltransferase</keyword>
<evidence type="ECO:0000259" key="4">
    <source>
        <dbReference type="Pfam" id="PF00755"/>
    </source>
</evidence>
<dbReference type="OrthoDB" id="240216at2759"/>
<feature type="domain" description="Choline/carnitine acyltransferase" evidence="4">
    <location>
        <begin position="41"/>
        <end position="297"/>
    </location>
</feature>
<dbReference type="Pfam" id="PF00755">
    <property type="entry name" value="Carn_acyltransf"/>
    <property type="match status" value="2"/>
</dbReference>
<feature type="domain" description="Choline/carnitine acyltransferase" evidence="4">
    <location>
        <begin position="299"/>
        <end position="568"/>
    </location>
</feature>
<dbReference type="EMBL" id="BRXZ01000817">
    <property type="protein sequence ID" value="GMH54784.1"/>
    <property type="molecule type" value="Genomic_DNA"/>
</dbReference>
<protein>
    <recommendedName>
        <fullName evidence="4">Choline/carnitine acyltransferase domain-containing protein</fullName>
    </recommendedName>
</protein>
<dbReference type="InterPro" id="IPR023213">
    <property type="entry name" value="CAT-like_dom_sf"/>
</dbReference>
<accession>A0A9W7DSM4</accession>
<dbReference type="InterPro" id="IPR039551">
    <property type="entry name" value="Cho/carn_acyl_trans"/>
</dbReference>
<sequence length="599" mass="66242">MPLQSWPHAVVVSKGNYASESYLESVIGGPLYSSAKSLPNLPVPDLEKTLATLEKSMLALASTDSERAKVKADVSSFAREGGNKLHKRLLSRAKKSKGTSWLQEWWNTLGYLEVRDPVPVNVSYFFHFKDDTSAPTGVKRAASLLVSTAIFRRKVVSGELEPETIGRGKTELCGVAWKYMFNACRVPALGRDEYELHDPSMHRHVVVVRGGEFYQFDFVDEDHNPLPQGVLEARIQQVITIADNREDMSSGIGVLTAGNRDAWANDRSNLIKLDPAVKKGFEIIQSAAVVVCMDATSPHSMMDGMPMVRYADYLVTNAYTDTTLLAPLASGNYGQGGVRDIFADVPIEKLKLNEDVVRTVGRGTEEFNKLVGEQELTATVFRGFGAKDIKSAKMSPDAFVQCVIQVATTRLFGKSVGTYEASQVRVFTHGRTETTRSCSLETVELCQAMGSRDDGGWMRGDEGARRMGLLRKAAEGHVGYLKKAAKGEGVDRHMFGLKMLLKSRERVPALFNNPLFAASKNWRVSTSHLTHPSFDNWGWGEVVPDGVGIAYSIHKDRCVFNVTARRETGYSRRCAQLIEDALVEVWGMIMRERQGGSKL</sequence>
<dbReference type="GO" id="GO:0016746">
    <property type="term" value="F:acyltransferase activity"/>
    <property type="evidence" value="ECO:0007669"/>
    <property type="project" value="UniProtKB-KW"/>
</dbReference>
<proteinExistence type="inferred from homology"/>
<dbReference type="AlphaFoldDB" id="A0A9W7DSM4"/>
<evidence type="ECO:0000256" key="3">
    <source>
        <dbReference type="ARBA" id="ARBA00023315"/>
    </source>
</evidence>
<comment type="caution">
    <text evidence="5">The sequence shown here is derived from an EMBL/GenBank/DDBJ whole genome shotgun (WGS) entry which is preliminary data.</text>
</comment>
<dbReference type="SUPFAM" id="SSF52777">
    <property type="entry name" value="CoA-dependent acyltransferases"/>
    <property type="match status" value="2"/>
</dbReference>
<evidence type="ECO:0000256" key="2">
    <source>
        <dbReference type="ARBA" id="ARBA00022679"/>
    </source>
</evidence>
<evidence type="ECO:0000313" key="6">
    <source>
        <dbReference type="Proteomes" id="UP001165082"/>
    </source>
</evidence>
<dbReference type="PANTHER" id="PTHR22589:SF103">
    <property type="entry name" value="CARNITINE O-ACETYL-TRANSFERASE, ISOFORM A-RELATED"/>
    <property type="match status" value="1"/>
</dbReference>
<evidence type="ECO:0000313" key="5">
    <source>
        <dbReference type="EMBL" id="GMH54784.1"/>
    </source>
</evidence>
<evidence type="ECO:0000256" key="1">
    <source>
        <dbReference type="ARBA" id="ARBA00005232"/>
    </source>
</evidence>
<dbReference type="PANTHER" id="PTHR22589">
    <property type="entry name" value="CARNITINE O-ACYLTRANSFERASE"/>
    <property type="match status" value="1"/>
</dbReference>
<gene>
    <name evidence="5" type="ORF">TrRE_jg3178</name>
</gene>
<dbReference type="Gene3D" id="3.30.559.70">
    <property type="entry name" value="Choline/Carnitine o-acyltransferase, domain 2"/>
    <property type="match status" value="1"/>
</dbReference>